<dbReference type="EMBL" id="KQ947424">
    <property type="protein sequence ID" value="KUJ12333.1"/>
    <property type="molecule type" value="Genomic_DNA"/>
</dbReference>
<dbReference type="InParanoid" id="A0A194WWH8"/>
<dbReference type="PANTHER" id="PTHR46623">
    <property type="entry name" value="CARBOXYMETHYLENEBUTENOLIDASE-RELATED"/>
    <property type="match status" value="1"/>
</dbReference>
<evidence type="ECO:0000313" key="3">
    <source>
        <dbReference type="Proteomes" id="UP000070700"/>
    </source>
</evidence>
<dbReference type="AlphaFoldDB" id="A0A194WWH8"/>
<gene>
    <name evidence="2" type="ORF">LY89DRAFT_721982</name>
</gene>
<reference evidence="2 3" key="1">
    <citation type="submission" date="2015-10" db="EMBL/GenBank/DDBJ databases">
        <title>Full genome of DAOMC 229536 Phialocephala scopiformis, a fungal endophyte of spruce producing the potent anti-insectan compound rugulosin.</title>
        <authorList>
            <consortium name="DOE Joint Genome Institute"/>
            <person name="Walker A.K."/>
            <person name="Frasz S.L."/>
            <person name="Seifert K.A."/>
            <person name="Miller J.D."/>
            <person name="Mondo S.J."/>
            <person name="Labutti K."/>
            <person name="Lipzen A."/>
            <person name="Dockter R."/>
            <person name="Kennedy M."/>
            <person name="Grigoriev I.V."/>
            <person name="Spatafora J.W."/>
        </authorList>
    </citation>
    <scope>NUCLEOTIDE SEQUENCE [LARGE SCALE GENOMIC DNA]</scope>
    <source>
        <strain evidence="2 3">CBS 120377</strain>
    </source>
</reference>
<evidence type="ECO:0000313" key="2">
    <source>
        <dbReference type="EMBL" id="KUJ12333.1"/>
    </source>
</evidence>
<keyword evidence="2" id="KW-0378">Hydrolase</keyword>
<dbReference type="GeneID" id="28828415"/>
<name>A0A194WWH8_MOLSC</name>
<dbReference type="OrthoDB" id="17560at2759"/>
<protein>
    <submittedName>
        <fullName evidence="2">Alpha/beta-hydrolase</fullName>
    </submittedName>
</protein>
<sequence>MSTLLPNAPCPFAGYQCEGTPKGTDGLDPDGNPWYLCRPNELYANQCGIIYFPDAKGIWHNSRVLADQFAEAGYFVVVVNSENLVRGEGEPYVAPNRRTNRYPSLAQQKVIFAHAGDWLDQQSCEMIGLVGICAGGRWVIEFLAEDKADAGFVAHPTEIERAQILKIQKPLSVAFADNDSRINKAQRDGIEEGLLASNQAYQISLYSHVHHGFAARRAFTTDAEVFAKRQAFIQAVTWFQEHLVTENEREKIRNPPAV</sequence>
<dbReference type="InterPro" id="IPR029058">
    <property type="entry name" value="AB_hydrolase_fold"/>
</dbReference>
<organism evidence="2 3">
    <name type="scientific">Mollisia scopiformis</name>
    <name type="common">Conifer needle endophyte fungus</name>
    <name type="synonym">Phialocephala scopiformis</name>
    <dbReference type="NCBI Taxonomy" id="149040"/>
    <lineage>
        <taxon>Eukaryota</taxon>
        <taxon>Fungi</taxon>
        <taxon>Dikarya</taxon>
        <taxon>Ascomycota</taxon>
        <taxon>Pezizomycotina</taxon>
        <taxon>Leotiomycetes</taxon>
        <taxon>Helotiales</taxon>
        <taxon>Mollisiaceae</taxon>
        <taxon>Mollisia</taxon>
    </lineage>
</organism>
<feature type="domain" description="Dienelactone hydrolase" evidence="1">
    <location>
        <begin position="35"/>
        <end position="242"/>
    </location>
</feature>
<evidence type="ECO:0000259" key="1">
    <source>
        <dbReference type="Pfam" id="PF01738"/>
    </source>
</evidence>
<dbReference type="InterPro" id="IPR002925">
    <property type="entry name" value="Dienelactn_hydro"/>
</dbReference>
<dbReference type="InterPro" id="IPR051049">
    <property type="entry name" value="Dienelactone_hydrolase-like"/>
</dbReference>
<dbReference type="Pfam" id="PF01738">
    <property type="entry name" value="DLH"/>
    <property type="match status" value="1"/>
</dbReference>
<dbReference type="Proteomes" id="UP000070700">
    <property type="component" value="Unassembled WGS sequence"/>
</dbReference>
<dbReference type="PANTHER" id="PTHR46623:SF6">
    <property type="entry name" value="ALPHA_BETA-HYDROLASES SUPERFAMILY PROTEIN"/>
    <property type="match status" value="1"/>
</dbReference>
<dbReference type="Gene3D" id="3.40.50.1820">
    <property type="entry name" value="alpha/beta hydrolase"/>
    <property type="match status" value="1"/>
</dbReference>
<dbReference type="SUPFAM" id="SSF53474">
    <property type="entry name" value="alpha/beta-Hydrolases"/>
    <property type="match status" value="1"/>
</dbReference>
<dbReference type="KEGG" id="psco:LY89DRAFT_721982"/>
<keyword evidence="3" id="KW-1185">Reference proteome</keyword>
<accession>A0A194WWH8</accession>
<dbReference type="GO" id="GO:0016787">
    <property type="term" value="F:hydrolase activity"/>
    <property type="evidence" value="ECO:0007669"/>
    <property type="project" value="UniProtKB-KW"/>
</dbReference>
<proteinExistence type="predicted"/>
<dbReference type="RefSeq" id="XP_018066688.1">
    <property type="nucleotide sequence ID" value="XM_018218689.1"/>
</dbReference>